<reference evidence="4 5" key="1">
    <citation type="submission" date="2018-04" db="EMBL/GenBank/DDBJ databases">
        <title>Pararhodobacter oceanense sp. nov., isolated from marine intertidal sediment.</title>
        <authorList>
            <person name="Wang X.-L."/>
            <person name="Du Z.-J."/>
        </authorList>
    </citation>
    <scope>NUCLEOTIDE SEQUENCE [LARGE SCALE GENOMIC DNA]</scope>
    <source>
        <strain evidence="4 5">AM505</strain>
    </source>
</reference>
<proteinExistence type="predicted"/>
<dbReference type="AlphaFoldDB" id="A0A2T8HV91"/>
<evidence type="ECO:0000313" key="4">
    <source>
        <dbReference type="EMBL" id="PVH29363.1"/>
    </source>
</evidence>
<protein>
    <submittedName>
        <fullName evidence="4">Group 1 glycosyl transferase</fullName>
    </submittedName>
</protein>
<evidence type="ECO:0000256" key="2">
    <source>
        <dbReference type="ARBA" id="ARBA00022679"/>
    </source>
</evidence>
<dbReference type="PANTHER" id="PTHR12526">
    <property type="entry name" value="GLYCOSYLTRANSFERASE"/>
    <property type="match status" value="1"/>
</dbReference>
<dbReference type="Gene3D" id="3.40.50.2000">
    <property type="entry name" value="Glycogen Phosphorylase B"/>
    <property type="match status" value="2"/>
</dbReference>
<keyword evidence="2 4" id="KW-0808">Transferase</keyword>
<sequence length="419" mass="46091">MRILIVAENASAEFGGEAILPLKYFTLLAERGREVWLITHARNRAHLEADFPELAARITYSPDTRLHRLLWRVGRRFPGAIRDHLFGNLMGLVTGLQQRRLARGLVRAQAIDLLHQPIPVSPAAPSLLHGLGVPVVIGPMNGGMNYPPGYADFESRAARLFVRLARPMAGLVNRLIPGKRRAAMLLVANRRSAEALPLRHPNVVELVENAVDFDFWPKPRKRKLNTGAFRLVFMGRLVALKGVAQTLEALAQVRATHPEREITLDILGDGEERAALEAQVTRLGLAEAVRFHGFLPQRDCARHLQDADALVLAALRECGGAVVLEAMAMGLPVIASDWGGPADYLDSTSGILVSPVPRASFVPRLAKAITRLVDAPELVQDMGAAGAKRARQEFDWQRKIDRIETLYDRAMDGPPRNGG</sequence>
<accession>A0A2T8HV91</accession>
<dbReference type="Proteomes" id="UP000245911">
    <property type="component" value="Unassembled WGS sequence"/>
</dbReference>
<evidence type="ECO:0000313" key="5">
    <source>
        <dbReference type="Proteomes" id="UP000245911"/>
    </source>
</evidence>
<dbReference type="CDD" id="cd03801">
    <property type="entry name" value="GT4_PimA-like"/>
    <property type="match status" value="1"/>
</dbReference>
<gene>
    <name evidence="4" type="ORF">DDE20_08795</name>
</gene>
<keyword evidence="5" id="KW-1185">Reference proteome</keyword>
<dbReference type="OrthoDB" id="9790710at2"/>
<feature type="domain" description="Glycosyl transferase family 1" evidence="3">
    <location>
        <begin position="216"/>
        <end position="389"/>
    </location>
</feature>
<evidence type="ECO:0000256" key="1">
    <source>
        <dbReference type="ARBA" id="ARBA00022676"/>
    </source>
</evidence>
<dbReference type="EMBL" id="QDKM01000003">
    <property type="protein sequence ID" value="PVH29363.1"/>
    <property type="molecule type" value="Genomic_DNA"/>
</dbReference>
<dbReference type="GO" id="GO:0016757">
    <property type="term" value="F:glycosyltransferase activity"/>
    <property type="evidence" value="ECO:0007669"/>
    <property type="project" value="UniProtKB-KW"/>
</dbReference>
<dbReference type="PANTHER" id="PTHR12526:SF510">
    <property type="entry name" value="D-INOSITOL 3-PHOSPHATE GLYCOSYLTRANSFERASE"/>
    <property type="match status" value="1"/>
</dbReference>
<organism evidence="4 5">
    <name type="scientific">Pararhodobacter oceanensis</name>
    <dbReference type="NCBI Taxonomy" id="2172121"/>
    <lineage>
        <taxon>Bacteria</taxon>
        <taxon>Pseudomonadati</taxon>
        <taxon>Pseudomonadota</taxon>
        <taxon>Alphaproteobacteria</taxon>
        <taxon>Rhodobacterales</taxon>
        <taxon>Paracoccaceae</taxon>
        <taxon>Pararhodobacter</taxon>
    </lineage>
</organism>
<dbReference type="SUPFAM" id="SSF53756">
    <property type="entry name" value="UDP-Glycosyltransferase/glycogen phosphorylase"/>
    <property type="match status" value="1"/>
</dbReference>
<dbReference type="Pfam" id="PF00534">
    <property type="entry name" value="Glycos_transf_1"/>
    <property type="match status" value="1"/>
</dbReference>
<dbReference type="InterPro" id="IPR001296">
    <property type="entry name" value="Glyco_trans_1"/>
</dbReference>
<evidence type="ECO:0000259" key="3">
    <source>
        <dbReference type="Pfam" id="PF00534"/>
    </source>
</evidence>
<keyword evidence="1" id="KW-0328">Glycosyltransferase</keyword>
<comment type="caution">
    <text evidence="4">The sequence shown here is derived from an EMBL/GenBank/DDBJ whole genome shotgun (WGS) entry which is preliminary data.</text>
</comment>
<name>A0A2T8HV91_9RHOB</name>